<dbReference type="GO" id="GO:0005975">
    <property type="term" value="P:carbohydrate metabolic process"/>
    <property type="evidence" value="ECO:0007669"/>
    <property type="project" value="UniProtKB-UniRule"/>
</dbReference>
<comment type="function">
    <text evidence="2 10">Catalyzes the isomerization of sedoheptulose 7-phosphate in D-glycero-D-manno-heptose 7-phosphate.</text>
</comment>
<accession>A0A327KY87</accession>
<dbReference type="PANTHER" id="PTHR30390">
    <property type="entry name" value="SEDOHEPTULOSE 7-PHOSPHATE ISOMERASE / DNAA INITIATOR-ASSOCIATING FACTOR FOR REPLICATION INITIATION"/>
    <property type="match status" value="1"/>
</dbReference>
<dbReference type="HAMAP" id="MF_00067">
    <property type="entry name" value="GmhA"/>
    <property type="match status" value="1"/>
</dbReference>
<feature type="binding site" evidence="10">
    <location>
        <begin position="53"/>
        <end position="55"/>
    </location>
    <ligand>
        <name>substrate</name>
    </ligand>
</feature>
<dbReference type="EMBL" id="NPEX01000111">
    <property type="protein sequence ID" value="RAI43027.1"/>
    <property type="molecule type" value="Genomic_DNA"/>
</dbReference>
<keyword evidence="6 10" id="KW-0479">Metal-binding</keyword>
<comment type="caution">
    <text evidence="12">The sequence shown here is derived from an EMBL/GenBank/DDBJ whole genome shotgun (WGS) entry which is preliminary data.</text>
</comment>
<evidence type="ECO:0000313" key="13">
    <source>
        <dbReference type="Proteomes" id="UP000249130"/>
    </source>
</evidence>
<dbReference type="UniPathway" id="UPA00041">
    <property type="reaction ID" value="UER00436"/>
</dbReference>
<dbReference type="GO" id="GO:0097367">
    <property type="term" value="F:carbohydrate derivative binding"/>
    <property type="evidence" value="ECO:0007669"/>
    <property type="project" value="InterPro"/>
</dbReference>
<keyword evidence="8 10" id="KW-0413">Isomerase</keyword>
<evidence type="ECO:0000313" key="12">
    <source>
        <dbReference type="EMBL" id="RAI43027.1"/>
    </source>
</evidence>
<dbReference type="OrthoDB" id="9810929at2"/>
<feature type="binding site" evidence="10">
    <location>
        <begin position="121"/>
        <end position="123"/>
    </location>
    <ligand>
        <name>substrate</name>
    </ligand>
</feature>
<dbReference type="CDD" id="cd05006">
    <property type="entry name" value="SIS_GmhA"/>
    <property type="match status" value="1"/>
</dbReference>
<keyword evidence="5 10" id="KW-0963">Cytoplasm</keyword>
<keyword evidence="9 10" id="KW-0119">Carbohydrate metabolism</keyword>
<evidence type="ECO:0000256" key="2">
    <source>
        <dbReference type="ARBA" id="ARBA00003172"/>
    </source>
</evidence>
<dbReference type="Proteomes" id="UP000249130">
    <property type="component" value="Unassembled WGS sequence"/>
</dbReference>
<comment type="cofactor">
    <cofactor evidence="10">
        <name>Zn(2+)</name>
        <dbReference type="ChEBI" id="CHEBI:29105"/>
    </cofactor>
    <text evidence="10">Binds 1 zinc ion per subunit.</text>
</comment>
<organism evidence="12 13">
    <name type="scientific">Rhodoplanes roseus</name>
    <dbReference type="NCBI Taxonomy" id="29409"/>
    <lineage>
        <taxon>Bacteria</taxon>
        <taxon>Pseudomonadati</taxon>
        <taxon>Pseudomonadota</taxon>
        <taxon>Alphaproteobacteria</taxon>
        <taxon>Hyphomicrobiales</taxon>
        <taxon>Nitrobacteraceae</taxon>
        <taxon>Rhodoplanes</taxon>
    </lineage>
</organism>
<gene>
    <name evidence="10" type="primary">gmhA</name>
    <name evidence="12" type="ORF">CH341_16490</name>
</gene>
<evidence type="ECO:0000256" key="8">
    <source>
        <dbReference type="ARBA" id="ARBA00023235"/>
    </source>
</evidence>
<feature type="binding site" evidence="10">
    <location>
        <position position="66"/>
    </location>
    <ligand>
        <name>Zn(2+)</name>
        <dbReference type="ChEBI" id="CHEBI:29105"/>
    </ligand>
</feature>
<proteinExistence type="inferred from homology"/>
<evidence type="ECO:0000256" key="1">
    <source>
        <dbReference type="ARBA" id="ARBA00000348"/>
    </source>
</evidence>
<evidence type="ECO:0000256" key="3">
    <source>
        <dbReference type="ARBA" id="ARBA00004496"/>
    </source>
</evidence>
<protein>
    <recommendedName>
        <fullName evidence="10">Phosphoheptose isomerase</fullName>
        <ecNumber evidence="10">5.3.1.28</ecNumber>
    </recommendedName>
    <alternativeName>
        <fullName evidence="10">Sedoheptulose 7-phosphate isomerase</fullName>
    </alternativeName>
</protein>
<name>A0A327KY87_9BRAD</name>
<feature type="binding site" evidence="10">
    <location>
        <position position="181"/>
    </location>
    <ligand>
        <name>Zn(2+)</name>
        <dbReference type="ChEBI" id="CHEBI:29105"/>
    </ligand>
</feature>
<feature type="binding site" evidence="10">
    <location>
        <position position="66"/>
    </location>
    <ligand>
        <name>substrate</name>
    </ligand>
</feature>
<evidence type="ECO:0000256" key="5">
    <source>
        <dbReference type="ARBA" id="ARBA00022490"/>
    </source>
</evidence>
<keyword evidence="7 10" id="KW-0862">Zinc</keyword>
<dbReference type="Gene3D" id="3.40.50.10490">
    <property type="entry name" value="Glucose-6-phosphate isomerase like protein, domain 1"/>
    <property type="match status" value="1"/>
</dbReference>
<feature type="domain" description="SIS" evidence="11">
    <location>
        <begin position="38"/>
        <end position="197"/>
    </location>
</feature>
<keyword evidence="13" id="KW-1185">Reference proteome</keyword>
<evidence type="ECO:0000256" key="10">
    <source>
        <dbReference type="HAMAP-Rule" id="MF_00067"/>
    </source>
</evidence>
<dbReference type="InterPro" id="IPR035461">
    <property type="entry name" value="GmhA/DiaA"/>
</dbReference>
<sequence>MRAADSIAAHFDRSREAMERAATDAELLDSIAEIAEAITRAFRSGGKLLIAGNGGSAADAQHIAAEFLSRMNYDRDPLPAIALTTDTSVLTAVGNDYGFDLAFERQVRGLGRAGDVLIAISTSGRSPNVMTALAAAKRLGVVTVGFTGEGPRDMAALCDHVLAAPSSSTPLIQQIHIVAAHAICTVVEDALFGGKPR</sequence>
<dbReference type="InterPro" id="IPR001347">
    <property type="entry name" value="SIS_dom"/>
</dbReference>
<dbReference type="InterPro" id="IPR046348">
    <property type="entry name" value="SIS_dom_sf"/>
</dbReference>
<dbReference type="InterPro" id="IPR050099">
    <property type="entry name" value="SIS_GmhA/DiaA_subfam"/>
</dbReference>
<dbReference type="SUPFAM" id="SSF53697">
    <property type="entry name" value="SIS domain"/>
    <property type="match status" value="1"/>
</dbReference>
<comment type="pathway">
    <text evidence="10">Carbohydrate biosynthesis; D-glycero-D-manno-heptose 7-phosphate biosynthesis; D-glycero-alpha-D-manno-heptose 7-phosphate and D-glycero-beta-D-manno-heptose 7-phosphate from sedoheptulose 7-phosphate: step 1/1.</text>
</comment>
<dbReference type="InterPro" id="IPR004515">
    <property type="entry name" value="Phosphoheptose_Isoase"/>
</dbReference>
<feature type="binding site" evidence="10">
    <location>
        <position position="173"/>
    </location>
    <ligand>
        <name>Zn(2+)</name>
        <dbReference type="ChEBI" id="CHEBI:29105"/>
    </ligand>
</feature>
<dbReference type="Pfam" id="PF13580">
    <property type="entry name" value="SIS_2"/>
    <property type="match status" value="1"/>
</dbReference>
<evidence type="ECO:0000256" key="6">
    <source>
        <dbReference type="ARBA" id="ARBA00022723"/>
    </source>
</evidence>
<dbReference type="PROSITE" id="PS51464">
    <property type="entry name" value="SIS"/>
    <property type="match status" value="1"/>
</dbReference>
<reference evidence="12 13" key="1">
    <citation type="submission" date="2017-07" db="EMBL/GenBank/DDBJ databases">
        <title>Draft Genome Sequences of Select Purple Nonsulfur Bacteria.</title>
        <authorList>
            <person name="Lasarre B."/>
            <person name="Mckinlay J.B."/>
        </authorList>
    </citation>
    <scope>NUCLEOTIDE SEQUENCE [LARGE SCALE GENOMIC DNA]</scope>
    <source>
        <strain evidence="12 13">DSM 5909</strain>
    </source>
</reference>
<evidence type="ECO:0000259" key="11">
    <source>
        <dbReference type="PROSITE" id="PS51464"/>
    </source>
</evidence>
<feature type="binding site" evidence="10">
    <location>
        <position position="173"/>
    </location>
    <ligand>
        <name>substrate</name>
    </ligand>
</feature>
<comment type="subunit">
    <text evidence="10">Homotetramer.</text>
</comment>
<dbReference type="GO" id="GO:0005737">
    <property type="term" value="C:cytoplasm"/>
    <property type="evidence" value="ECO:0007669"/>
    <property type="project" value="UniProtKB-SubCell"/>
</dbReference>
<comment type="catalytic activity">
    <reaction evidence="1 10">
        <text>2 D-sedoheptulose 7-phosphate = D-glycero-alpha-D-manno-heptose 7-phosphate + D-glycero-beta-D-manno-heptose 7-phosphate</text>
        <dbReference type="Rhea" id="RHEA:27489"/>
        <dbReference type="ChEBI" id="CHEBI:57483"/>
        <dbReference type="ChEBI" id="CHEBI:60203"/>
        <dbReference type="ChEBI" id="CHEBI:60204"/>
        <dbReference type="EC" id="5.3.1.28"/>
    </reaction>
</comment>
<comment type="similarity">
    <text evidence="4 10">Belongs to the SIS family. GmhA subfamily.</text>
</comment>
<evidence type="ECO:0000256" key="4">
    <source>
        <dbReference type="ARBA" id="ARBA00009894"/>
    </source>
</evidence>
<comment type="miscellaneous">
    <text evidence="10">The reaction produces a racemic mixture of D-glycero-alpha-D-manno-heptose 7-phosphate and D-glycero-beta-D-manno-heptose 7-phosphate.</text>
</comment>
<dbReference type="AlphaFoldDB" id="A0A327KY87"/>
<dbReference type="PANTHER" id="PTHR30390:SF6">
    <property type="entry name" value="DNAA INITIATOR-ASSOCIATING PROTEIN DIAA"/>
    <property type="match status" value="1"/>
</dbReference>
<comment type="subcellular location">
    <subcellularLocation>
        <location evidence="3 10">Cytoplasm</location>
    </subcellularLocation>
</comment>
<evidence type="ECO:0000256" key="9">
    <source>
        <dbReference type="ARBA" id="ARBA00023277"/>
    </source>
</evidence>
<dbReference type="RefSeq" id="WP_111420115.1">
    <property type="nucleotide sequence ID" value="NZ_NPEX01000111.1"/>
</dbReference>
<evidence type="ECO:0000256" key="7">
    <source>
        <dbReference type="ARBA" id="ARBA00022833"/>
    </source>
</evidence>
<dbReference type="GO" id="GO:0008270">
    <property type="term" value="F:zinc ion binding"/>
    <property type="evidence" value="ECO:0007669"/>
    <property type="project" value="UniProtKB-UniRule"/>
</dbReference>
<dbReference type="GO" id="GO:0008968">
    <property type="term" value="F:D-sedoheptulose 7-phosphate isomerase activity"/>
    <property type="evidence" value="ECO:0007669"/>
    <property type="project" value="UniProtKB-UniRule"/>
</dbReference>
<feature type="binding site" evidence="10">
    <location>
        <position position="62"/>
    </location>
    <ligand>
        <name>Zn(2+)</name>
        <dbReference type="ChEBI" id="CHEBI:29105"/>
    </ligand>
</feature>
<feature type="binding site" evidence="10">
    <location>
        <begin position="95"/>
        <end position="96"/>
    </location>
    <ligand>
        <name>substrate</name>
    </ligand>
</feature>
<dbReference type="EC" id="5.3.1.28" evidence="10"/>
<dbReference type="GO" id="GO:2001061">
    <property type="term" value="P:D-glycero-D-manno-heptose 7-phosphate biosynthetic process"/>
    <property type="evidence" value="ECO:0007669"/>
    <property type="project" value="UniProtKB-UniPathway"/>
</dbReference>
<feature type="binding site" evidence="10">
    <location>
        <position position="126"/>
    </location>
    <ligand>
        <name>substrate</name>
    </ligand>
</feature>